<evidence type="ECO:0000256" key="8">
    <source>
        <dbReference type="SAM" id="Phobius"/>
    </source>
</evidence>
<feature type="transmembrane region" description="Helical" evidence="8">
    <location>
        <begin position="125"/>
        <end position="157"/>
    </location>
</feature>
<keyword evidence="6 8" id="KW-0472">Membrane</keyword>
<dbReference type="Proteomes" id="UP000054698">
    <property type="component" value="Unassembled WGS sequence"/>
</dbReference>
<evidence type="ECO:0000313" key="10">
    <source>
        <dbReference type="EMBL" id="SPX62471.1"/>
    </source>
</evidence>
<dbReference type="Pfam" id="PF09594">
    <property type="entry name" value="GT87"/>
    <property type="match status" value="1"/>
</dbReference>
<dbReference type="EMBL" id="UASS01000038">
    <property type="protein sequence ID" value="SPX62471.1"/>
    <property type="molecule type" value="Genomic_DNA"/>
</dbReference>
<dbReference type="AlphaFoldDB" id="A0A0W0THU8"/>
<evidence type="ECO:0000256" key="4">
    <source>
        <dbReference type="ARBA" id="ARBA00022692"/>
    </source>
</evidence>
<feature type="transmembrane region" description="Helical" evidence="8">
    <location>
        <begin position="169"/>
        <end position="189"/>
    </location>
</feature>
<comment type="similarity">
    <text evidence="7">Belongs to the glycosyltransferase 87 family.</text>
</comment>
<proteinExistence type="inferred from homology"/>
<keyword evidence="4 8" id="KW-0812">Transmembrane</keyword>
<evidence type="ECO:0000256" key="3">
    <source>
        <dbReference type="ARBA" id="ARBA00022679"/>
    </source>
</evidence>
<keyword evidence="11" id="KW-1185">Reference proteome</keyword>
<dbReference type="GO" id="GO:0005886">
    <property type="term" value="C:plasma membrane"/>
    <property type="evidence" value="ECO:0007669"/>
    <property type="project" value="UniProtKB-SubCell"/>
</dbReference>
<feature type="transmembrane region" description="Helical" evidence="8">
    <location>
        <begin position="334"/>
        <end position="351"/>
    </location>
</feature>
<feature type="transmembrane region" description="Helical" evidence="8">
    <location>
        <begin position="90"/>
        <end position="113"/>
    </location>
</feature>
<dbReference type="PATRIC" id="fig|453.4.peg.3099"/>
<comment type="subcellular location">
    <subcellularLocation>
        <location evidence="1">Cell membrane</location>
        <topology evidence="1">Multi-pass membrane protein</topology>
    </subcellularLocation>
</comment>
<name>A0A0W0THU8_9GAMM</name>
<keyword evidence="5 8" id="KW-1133">Transmembrane helix</keyword>
<feature type="transmembrane region" description="Helical" evidence="8">
    <location>
        <begin position="363"/>
        <end position="383"/>
    </location>
</feature>
<feature type="transmembrane region" description="Helical" evidence="8">
    <location>
        <begin position="308"/>
        <end position="327"/>
    </location>
</feature>
<evidence type="ECO:0000256" key="6">
    <source>
        <dbReference type="ARBA" id="ARBA00023136"/>
    </source>
</evidence>
<reference evidence="9 11" key="1">
    <citation type="submission" date="2015-11" db="EMBL/GenBank/DDBJ databases">
        <title>Genomic analysis of 38 Legionella species identifies large and diverse effector repertoires.</title>
        <authorList>
            <person name="Burstein D."/>
            <person name="Amaro F."/>
            <person name="Zusman T."/>
            <person name="Lifshitz Z."/>
            <person name="Cohen O."/>
            <person name="Gilbert J.A."/>
            <person name="Pupko T."/>
            <person name="Shuman H.A."/>
            <person name="Segal G."/>
        </authorList>
    </citation>
    <scope>NUCLEOTIDE SEQUENCE [LARGE SCALE GENOMIC DNA]</scope>
    <source>
        <strain evidence="9 11">WO-44C</strain>
    </source>
</reference>
<gene>
    <name evidence="9" type="ORF">Lfee_2835</name>
    <name evidence="10" type="ORF">NCTC12022_03232</name>
</gene>
<feature type="transmembrane region" description="Helical" evidence="8">
    <location>
        <begin position="231"/>
        <end position="250"/>
    </location>
</feature>
<protein>
    <submittedName>
        <fullName evidence="10">Protein of uncharacterized function (DUF2029)</fullName>
    </submittedName>
</protein>
<organism evidence="9 11">
    <name type="scientific">Legionella feeleii</name>
    <dbReference type="NCBI Taxonomy" id="453"/>
    <lineage>
        <taxon>Bacteria</taxon>
        <taxon>Pseudomonadati</taxon>
        <taxon>Pseudomonadota</taxon>
        <taxon>Gammaproteobacteria</taxon>
        <taxon>Legionellales</taxon>
        <taxon>Legionellaceae</taxon>
        <taxon>Legionella</taxon>
    </lineage>
</organism>
<feature type="transmembrane region" description="Helical" evidence="8">
    <location>
        <begin position="403"/>
        <end position="428"/>
    </location>
</feature>
<dbReference type="OrthoDB" id="5659754at2"/>
<feature type="transmembrane region" description="Helical" evidence="8">
    <location>
        <begin position="196"/>
        <end position="219"/>
    </location>
</feature>
<reference evidence="10 12" key="2">
    <citation type="submission" date="2018-06" db="EMBL/GenBank/DDBJ databases">
        <authorList>
            <consortium name="Pathogen Informatics"/>
            <person name="Doyle S."/>
        </authorList>
    </citation>
    <scope>NUCLEOTIDE SEQUENCE [LARGE SCALE GENOMIC DNA]</scope>
    <source>
        <strain evidence="10 12">NCTC12022</strain>
    </source>
</reference>
<dbReference type="GO" id="GO:0016758">
    <property type="term" value="F:hexosyltransferase activity"/>
    <property type="evidence" value="ECO:0007669"/>
    <property type="project" value="InterPro"/>
</dbReference>
<keyword evidence="3" id="KW-0808">Transferase</keyword>
<feature type="transmembrane region" description="Helical" evidence="8">
    <location>
        <begin position="259"/>
        <end position="278"/>
    </location>
</feature>
<keyword evidence="2" id="KW-1003">Cell membrane</keyword>
<dbReference type="InterPro" id="IPR018584">
    <property type="entry name" value="GT87"/>
</dbReference>
<evidence type="ECO:0000313" key="11">
    <source>
        <dbReference type="Proteomes" id="UP000054698"/>
    </source>
</evidence>
<evidence type="ECO:0000256" key="7">
    <source>
        <dbReference type="ARBA" id="ARBA00024033"/>
    </source>
</evidence>
<dbReference type="Proteomes" id="UP000251942">
    <property type="component" value="Unassembled WGS sequence"/>
</dbReference>
<evidence type="ECO:0000313" key="9">
    <source>
        <dbReference type="EMBL" id="KTC95171.1"/>
    </source>
</evidence>
<dbReference type="EMBL" id="LNYB01000085">
    <property type="protein sequence ID" value="KTC95171.1"/>
    <property type="molecule type" value="Genomic_DNA"/>
</dbReference>
<sequence>MNFRYWQIVILVLLLSTYSVLFYFVFTYQYKLDFSSFYSAFQLFDAGDNPYQSLYTTYLLTIKKLSANLNPPIVLWVLTPLLRLNYDLALIIWSAISLLLGLIGAHFSFKLAFPPDFIKKNWLSLYLIYLSLFATVMDTAIAQFGSILFFFIITGYYCYLNNREYSAGLLWGIIIAMKFFPALLFFFVLKQGRYRVFMVMLVTLLVLCLIPWVVLGTTIYKQYFSMMTQVLWYGDSWNASLYGFLFRLFIDVHDKTQSLIAIKTAYILLFFGLLFWYLKKCTGKSTVLNHQPFCLTLVMMLLMSPFGWLYYFPLLILPFACIWITAIDKKTNTAQLLFMWLISLFLLNFPIDYVRTTDMPTFIGRLGFYSFYFYGLLLLAHLLTRQPILPPASDLNINKAPAYFTPSLYIIISFGLFIPIISFVMRLLSIPGVPLLHY</sequence>
<evidence type="ECO:0000313" key="12">
    <source>
        <dbReference type="Proteomes" id="UP000251942"/>
    </source>
</evidence>
<dbReference type="STRING" id="453.Lfee_2835"/>
<evidence type="ECO:0000256" key="5">
    <source>
        <dbReference type="ARBA" id="ARBA00022989"/>
    </source>
</evidence>
<dbReference type="RefSeq" id="WP_058447649.1">
    <property type="nucleotide sequence ID" value="NZ_CAAAHT010000018.1"/>
</dbReference>
<feature type="transmembrane region" description="Helical" evidence="8">
    <location>
        <begin position="5"/>
        <end position="26"/>
    </location>
</feature>
<evidence type="ECO:0000256" key="2">
    <source>
        <dbReference type="ARBA" id="ARBA00022475"/>
    </source>
</evidence>
<accession>A0A0W0THU8</accession>
<evidence type="ECO:0000256" key="1">
    <source>
        <dbReference type="ARBA" id="ARBA00004651"/>
    </source>
</evidence>